<feature type="transmembrane region" description="Helical" evidence="7">
    <location>
        <begin position="296"/>
        <end position="317"/>
    </location>
</feature>
<dbReference type="PANTHER" id="PTHR13416:SF2">
    <property type="entry name" value="TRANSMEMBRANE PROTEIN 43"/>
    <property type="match status" value="1"/>
</dbReference>
<dbReference type="PANTHER" id="PTHR13416">
    <property type="match status" value="1"/>
</dbReference>
<proteinExistence type="predicted"/>
<comment type="subcellular location">
    <subcellularLocation>
        <location evidence="1">Endomembrane system</location>
        <topology evidence="1">Multi-pass membrane protein</topology>
    </subcellularLocation>
    <subcellularLocation>
        <location evidence="2">Endoplasmic reticulum membrane</location>
    </subcellularLocation>
</comment>
<evidence type="ECO:0000256" key="3">
    <source>
        <dbReference type="ARBA" id="ARBA00022692"/>
    </source>
</evidence>
<dbReference type="GO" id="GO:0006629">
    <property type="term" value="P:lipid metabolic process"/>
    <property type="evidence" value="ECO:0007669"/>
    <property type="project" value="TreeGrafter"/>
</dbReference>
<evidence type="ECO:0000313" key="8">
    <source>
        <dbReference type="EMBL" id="SFL20419.1"/>
    </source>
</evidence>
<evidence type="ECO:0000256" key="6">
    <source>
        <dbReference type="ARBA" id="ARBA00023136"/>
    </source>
</evidence>
<keyword evidence="3 7" id="KW-0812">Transmembrane</keyword>
<sequence length="347" mass="37021">MSHRRKQAQARKPQLILLVVGALLVLAGVALVALTEQGLIGFRSAAERHGGQILDLGSNGQPQGADQGYMVRVSGPIRVVEAPLDVQFNQQASTPVLMRHVEMFQWHEIRAGGPPIYEQDWEDHPVDASHFAPGHGNPAHFPLQSQEFDAGRVNIGAFVLSRAIQRALPGSQAVVPDMRRLPVNLAASFSFHHDALVTSSRPTSPQLGDLRVSWSAVPTGTVTVVARLDGNRLVPAAGAADGKGFDVEIGDRPLLAIYPDLPVPPEFVWPRRVLALLLAMLGAGVLLYAKPRRIEAVLAGASGAVAVGAVAGVLWLGDDMGTAIAWFGLTVLGILLAVWRLRARSLG</sequence>
<keyword evidence="4" id="KW-0256">Endoplasmic reticulum</keyword>
<evidence type="ECO:0000256" key="7">
    <source>
        <dbReference type="SAM" id="Phobius"/>
    </source>
</evidence>
<organism evidence="8 9">
    <name type="scientific">Rhodanobacter glycinis</name>
    <dbReference type="NCBI Taxonomy" id="582702"/>
    <lineage>
        <taxon>Bacteria</taxon>
        <taxon>Pseudomonadati</taxon>
        <taxon>Pseudomonadota</taxon>
        <taxon>Gammaproteobacteria</taxon>
        <taxon>Lysobacterales</taxon>
        <taxon>Rhodanobacteraceae</taxon>
        <taxon>Rhodanobacter</taxon>
    </lineage>
</organism>
<evidence type="ECO:0000313" key="9">
    <source>
        <dbReference type="Proteomes" id="UP000198725"/>
    </source>
</evidence>
<reference evidence="9" key="1">
    <citation type="submission" date="2016-10" db="EMBL/GenBank/DDBJ databases">
        <authorList>
            <person name="Varghese N."/>
            <person name="Submissions S."/>
        </authorList>
    </citation>
    <scope>NUCLEOTIDE SEQUENCE [LARGE SCALE GENOMIC DNA]</scope>
    <source>
        <strain evidence="9">MO64</strain>
    </source>
</reference>
<dbReference type="RefSeq" id="WP_092705129.1">
    <property type="nucleotide sequence ID" value="NZ_FOSR01000019.1"/>
</dbReference>
<evidence type="ECO:0000256" key="2">
    <source>
        <dbReference type="ARBA" id="ARBA00004586"/>
    </source>
</evidence>
<feature type="transmembrane region" description="Helical" evidence="7">
    <location>
        <begin position="269"/>
        <end position="289"/>
    </location>
</feature>
<evidence type="ECO:0000256" key="5">
    <source>
        <dbReference type="ARBA" id="ARBA00022989"/>
    </source>
</evidence>
<keyword evidence="5 7" id="KW-1133">Transmembrane helix</keyword>
<evidence type="ECO:0000256" key="1">
    <source>
        <dbReference type="ARBA" id="ARBA00004127"/>
    </source>
</evidence>
<keyword evidence="9" id="KW-1185">Reference proteome</keyword>
<accession>A0A1I4FSN0</accession>
<gene>
    <name evidence="8" type="ORF">SAMN05192579_11940</name>
</gene>
<evidence type="ECO:0000256" key="4">
    <source>
        <dbReference type="ARBA" id="ARBA00022824"/>
    </source>
</evidence>
<dbReference type="Pfam" id="PF07787">
    <property type="entry name" value="TMEM43"/>
    <property type="match status" value="1"/>
</dbReference>
<dbReference type="AlphaFoldDB" id="A0A1I4FSN0"/>
<protein>
    <submittedName>
        <fullName evidence="8">Uncharacterized protein</fullName>
    </submittedName>
</protein>
<dbReference type="GO" id="GO:0012505">
    <property type="term" value="C:endomembrane system"/>
    <property type="evidence" value="ECO:0007669"/>
    <property type="project" value="UniProtKB-SubCell"/>
</dbReference>
<dbReference type="InterPro" id="IPR012430">
    <property type="entry name" value="TMEM43_fam"/>
</dbReference>
<dbReference type="EMBL" id="FOSR01000019">
    <property type="protein sequence ID" value="SFL20419.1"/>
    <property type="molecule type" value="Genomic_DNA"/>
</dbReference>
<name>A0A1I4FSN0_9GAMM</name>
<feature type="transmembrane region" description="Helical" evidence="7">
    <location>
        <begin position="323"/>
        <end position="341"/>
    </location>
</feature>
<dbReference type="GO" id="GO:0071763">
    <property type="term" value="P:nuclear membrane organization"/>
    <property type="evidence" value="ECO:0007669"/>
    <property type="project" value="TreeGrafter"/>
</dbReference>
<keyword evidence="6 7" id="KW-0472">Membrane</keyword>
<dbReference type="Proteomes" id="UP000198725">
    <property type="component" value="Unassembled WGS sequence"/>
</dbReference>